<feature type="transmembrane region" description="Helical" evidence="1">
    <location>
        <begin position="15"/>
        <end position="34"/>
    </location>
</feature>
<feature type="transmembrane region" description="Helical" evidence="1">
    <location>
        <begin position="165"/>
        <end position="185"/>
    </location>
</feature>
<feature type="transmembrane region" description="Helical" evidence="1">
    <location>
        <begin position="135"/>
        <end position="153"/>
    </location>
</feature>
<dbReference type="Pfam" id="PF12730">
    <property type="entry name" value="ABC2_membrane_4"/>
    <property type="match status" value="1"/>
</dbReference>
<evidence type="ECO:0000256" key="1">
    <source>
        <dbReference type="SAM" id="Phobius"/>
    </source>
</evidence>
<feature type="transmembrane region" description="Helical" evidence="1">
    <location>
        <begin position="54"/>
        <end position="76"/>
    </location>
</feature>
<protein>
    <recommendedName>
        <fullName evidence="4">ABC-2 type transport system permease protein</fullName>
    </recommendedName>
</protein>
<proteinExistence type="predicted"/>
<keyword evidence="1" id="KW-0472">Membrane</keyword>
<organism evidence="2 3">
    <name type="scientific">Brevibacterium sandarakinum</name>
    <dbReference type="NCBI Taxonomy" id="629680"/>
    <lineage>
        <taxon>Bacteria</taxon>
        <taxon>Bacillati</taxon>
        <taxon>Actinomycetota</taxon>
        <taxon>Actinomycetes</taxon>
        <taxon>Micrococcales</taxon>
        <taxon>Brevibacteriaceae</taxon>
        <taxon>Brevibacterium</taxon>
    </lineage>
</organism>
<feature type="transmembrane region" description="Helical" evidence="1">
    <location>
        <begin position="97"/>
        <end position="123"/>
    </location>
</feature>
<dbReference type="STRING" id="629680.SAMN04489751_3651"/>
<sequence length="249" mass="25568">MGALTAEWIKLKRGLAWPVVVLLPIVLVLAGAATQLARGGQPENGWHTVWVQSVVFYGLFPLAIGVAILGSLVWRAEHRGSNWNALMSGPTSSLRIVAAKATVVAGLTSIMQIILLAAVIAIGKFAFGLPGVLPGQYFAIIGLLVLATIPVAAAQSALSMVLRSFAAPIAVALVAAGISLAILMIEVPGAIASPYGLATRTTQLGTGMFADTGTITAGDITAILAAAVLVSIVLVAVTTAILERRDTRS</sequence>
<feature type="transmembrane region" description="Helical" evidence="1">
    <location>
        <begin position="220"/>
        <end position="242"/>
    </location>
</feature>
<dbReference type="Proteomes" id="UP000199700">
    <property type="component" value="Chromosome"/>
</dbReference>
<evidence type="ECO:0000313" key="3">
    <source>
        <dbReference type="Proteomes" id="UP000199700"/>
    </source>
</evidence>
<name>A0A1H1XAF7_BRESA</name>
<keyword evidence="1" id="KW-0812">Transmembrane</keyword>
<evidence type="ECO:0000313" key="2">
    <source>
        <dbReference type="EMBL" id="SDT06313.1"/>
    </source>
</evidence>
<accession>A0A1H1XAF7</accession>
<dbReference type="AlphaFoldDB" id="A0A1H1XAF7"/>
<gene>
    <name evidence="2" type="ORF">SAMN04489751_3651</name>
</gene>
<reference evidence="2" key="1">
    <citation type="submission" date="2016-10" db="EMBL/GenBank/DDBJ databases">
        <authorList>
            <person name="Varghese N."/>
            <person name="Submissions S."/>
        </authorList>
    </citation>
    <scope>NUCLEOTIDE SEQUENCE [LARGE SCALE GENOMIC DNA]</scope>
    <source>
        <strain evidence="2">DSM 22082</strain>
    </source>
</reference>
<keyword evidence="3" id="KW-1185">Reference proteome</keyword>
<keyword evidence="1" id="KW-1133">Transmembrane helix</keyword>
<dbReference type="RefSeq" id="WP_092107832.1">
    <property type="nucleotide sequence ID" value="NZ_LT629739.1"/>
</dbReference>
<evidence type="ECO:0008006" key="4">
    <source>
        <dbReference type="Google" id="ProtNLM"/>
    </source>
</evidence>
<dbReference type="CDD" id="cd21809">
    <property type="entry name" value="ABC-2_lan_permease-like"/>
    <property type="match status" value="1"/>
</dbReference>
<dbReference type="OrthoDB" id="9781996at2"/>
<dbReference type="EMBL" id="LT629739">
    <property type="protein sequence ID" value="SDT06313.1"/>
    <property type="molecule type" value="Genomic_DNA"/>
</dbReference>